<reference evidence="2" key="2">
    <citation type="journal article" date="2010" name="Plant J.">
        <title>Spatio-temporal patterns of genome evolution in allotetraploid species of the genus Oryza.</title>
        <authorList>
            <person name="Ammiraju J.S."/>
            <person name="Fan C."/>
            <person name="Yu Y."/>
            <person name="Song X."/>
            <person name="Cranston K.A."/>
            <person name="Pontaroli A.C."/>
            <person name="Lu F."/>
            <person name="Sanyal A."/>
            <person name="Jiang N."/>
            <person name="Rambo T."/>
            <person name="Currie J."/>
            <person name="Collura K."/>
            <person name="Talag J."/>
            <person name="Bennetzen J.L."/>
            <person name="Chen M."/>
            <person name="Jackson S."/>
            <person name="Wing R.A."/>
        </authorList>
    </citation>
    <scope>NUCLEOTIDE SEQUENCE</scope>
</reference>
<reference evidence="2" key="1">
    <citation type="submission" date="2009-05" db="EMBL/GenBank/DDBJ databases">
        <authorList>
            <person name="Ammiraju J.S.S."/>
            <person name="Lu F."/>
            <person name="Sanyal A."/>
            <person name="Song X."/>
            <person name="Jiang N."/>
            <person name="Pontaroli A.C."/>
            <person name="Rambo T."/>
            <person name="Currie J."/>
            <person name="Kollura K."/>
            <person name="Talag J."/>
            <person name="Fan C."/>
            <person name="Goicoechea J.L."/>
            <person name="Zuccolo A."/>
            <person name="Bennetzen J.L."/>
            <person name="Chen M."/>
            <person name="Jackson S."/>
            <person name="Wing R.A."/>
        </authorList>
    </citation>
    <scope>NUCLEOTIDE SEQUENCE</scope>
</reference>
<sequence>MPPGEAPPPSGVDRIGDLPDGVLHHILGFLPAQEAVRTCVLARRWRHLWNFVTGLRITSWDWQTVVPMHLLLHRGRAPIDEFELNLAGLRGSDLELDNLPVVSRHLAKLELRDVKFMHSFLDFSSCPVLEHLEIVHCDLSDSNAKKISSQSLKHINISRCNFSRTFHTHFYAPNLPSLGLVYYTNRTPVFEDIPLLTEAVVGVTDESGDWNTCPRFDDSNNCMLPQALSQAKRLVLKV</sequence>
<evidence type="ECO:0000259" key="1">
    <source>
        <dbReference type="PROSITE" id="PS50181"/>
    </source>
</evidence>
<proteinExistence type="predicted"/>
<organism evidence="2">
    <name type="scientific">Oryza coarctata</name>
    <name type="common">Wild rice</name>
    <name type="synonym">Porteresia coarctata</name>
    <dbReference type="NCBI Taxonomy" id="77588"/>
    <lineage>
        <taxon>Eukaryota</taxon>
        <taxon>Viridiplantae</taxon>
        <taxon>Streptophyta</taxon>
        <taxon>Embryophyta</taxon>
        <taxon>Tracheophyta</taxon>
        <taxon>Spermatophyta</taxon>
        <taxon>Magnoliopsida</taxon>
        <taxon>Liliopsida</taxon>
        <taxon>Poales</taxon>
        <taxon>Poaceae</taxon>
        <taxon>BOP clade</taxon>
        <taxon>Oryzoideae</taxon>
        <taxon>Oryzeae</taxon>
        <taxon>Oryzinae</taxon>
        <taxon>Oryza</taxon>
    </lineage>
</organism>
<dbReference type="InterPro" id="IPR053197">
    <property type="entry name" value="F-box_SCFL_complex_component"/>
</dbReference>
<dbReference type="PANTHER" id="PTHR34223:SF80">
    <property type="entry name" value="OS11G0205900 PROTEIN"/>
    <property type="match status" value="1"/>
</dbReference>
<name>E0CWA1_ORYCO</name>
<dbReference type="InterPro" id="IPR001810">
    <property type="entry name" value="F-box_dom"/>
</dbReference>
<dbReference type="CDD" id="cd22160">
    <property type="entry name" value="F-box_AtFBL13-like"/>
    <property type="match status" value="1"/>
</dbReference>
<gene>
    <name evidence="2" type="ORF">OC_Ba133A18.12</name>
</gene>
<accession>E0CWA1</accession>
<dbReference type="InterPro" id="IPR032675">
    <property type="entry name" value="LRR_dom_sf"/>
</dbReference>
<feature type="domain" description="F-box" evidence="1">
    <location>
        <begin position="12"/>
        <end position="65"/>
    </location>
</feature>
<dbReference type="SUPFAM" id="SSF52047">
    <property type="entry name" value="RNI-like"/>
    <property type="match status" value="1"/>
</dbReference>
<dbReference type="InterPro" id="IPR036047">
    <property type="entry name" value="F-box-like_dom_sf"/>
</dbReference>
<dbReference type="Pfam" id="PF00646">
    <property type="entry name" value="F-box"/>
    <property type="match status" value="1"/>
</dbReference>
<dbReference type="SUPFAM" id="SSF81383">
    <property type="entry name" value="F-box domain"/>
    <property type="match status" value="1"/>
</dbReference>
<dbReference type="Gene3D" id="1.20.1280.50">
    <property type="match status" value="1"/>
</dbReference>
<dbReference type="Gene3D" id="3.80.10.10">
    <property type="entry name" value="Ribonuclease Inhibitor"/>
    <property type="match status" value="1"/>
</dbReference>
<dbReference type="PANTHER" id="PTHR34223">
    <property type="entry name" value="OS11G0201299 PROTEIN"/>
    <property type="match status" value="1"/>
</dbReference>
<dbReference type="InterPro" id="IPR053781">
    <property type="entry name" value="F-box_AtFBL13-like"/>
</dbReference>
<protein>
    <submittedName>
        <fullName evidence="2">F-box family-1</fullName>
    </submittedName>
</protein>
<dbReference type="EMBL" id="GQ203300">
    <property type="protein sequence ID" value="ACS49635.1"/>
    <property type="molecule type" value="Genomic_DNA"/>
</dbReference>
<dbReference type="PROSITE" id="PS50181">
    <property type="entry name" value="FBOX"/>
    <property type="match status" value="1"/>
</dbReference>
<dbReference type="AlphaFoldDB" id="E0CWA1"/>
<evidence type="ECO:0000313" key="2">
    <source>
        <dbReference type="EMBL" id="ACS49635.1"/>
    </source>
</evidence>